<gene>
    <name evidence="1" type="ORF">VP01_3465g1</name>
</gene>
<dbReference type="AlphaFoldDB" id="A0A0L6UW30"/>
<protein>
    <submittedName>
        <fullName evidence="1">Uncharacterized protein</fullName>
    </submittedName>
</protein>
<comment type="caution">
    <text evidence="1">The sequence shown here is derived from an EMBL/GenBank/DDBJ whole genome shotgun (WGS) entry which is preliminary data.</text>
</comment>
<name>A0A0L6UW30_9BASI</name>
<dbReference type="VEuPathDB" id="FungiDB:VP01_3465g1"/>
<dbReference type="Proteomes" id="UP000037035">
    <property type="component" value="Unassembled WGS sequence"/>
</dbReference>
<evidence type="ECO:0000313" key="1">
    <source>
        <dbReference type="EMBL" id="KNZ52738.1"/>
    </source>
</evidence>
<evidence type="ECO:0000313" key="2">
    <source>
        <dbReference type="Proteomes" id="UP000037035"/>
    </source>
</evidence>
<accession>A0A0L6UW30</accession>
<keyword evidence="2" id="KW-1185">Reference proteome</keyword>
<dbReference type="EMBL" id="LAVV01008463">
    <property type="protein sequence ID" value="KNZ52738.1"/>
    <property type="molecule type" value="Genomic_DNA"/>
</dbReference>
<reference evidence="1 2" key="1">
    <citation type="submission" date="2015-08" db="EMBL/GenBank/DDBJ databases">
        <title>Next Generation Sequencing and Analysis of the Genome of Puccinia sorghi L Schw, the Causal Agent of Maize Common Rust.</title>
        <authorList>
            <person name="Rochi L."/>
            <person name="Burguener G."/>
            <person name="Darino M."/>
            <person name="Turjanski A."/>
            <person name="Kreff E."/>
            <person name="Dieguez M.J."/>
            <person name="Sacco F."/>
        </authorList>
    </citation>
    <scope>NUCLEOTIDE SEQUENCE [LARGE SCALE GENOMIC DNA]</scope>
    <source>
        <strain evidence="1 2">RO10H11247</strain>
    </source>
</reference>
<sequence length="748" mass="85482">MICLPGWFSLFSNPYCFYSVFIEKIYLEKPYIVGHVIYLRIIILFCPNYILASKSSVNPITWKIRGAEALVGFPKNISSTPRVWWCLTFLCYRLNSWDFNSSANIADKEAKLQKNTGKIKCCSLKKTLIAENMEYIQHLPMHHSCNSAIQYIRFNSFLLPVWCFHIQLLQVILQNLQILGGSLAVEPIHFNHSNYEDLKNTDFTQLYKGHKCVIHHSLFSRETPSITKTTYFILGGQMREEDCRCRSEPDDSENIFGGENYTKSDTDYPGATIFDSFSPTTCASCVWFPFRIVTFSLAPPSEHTGLSLLTSKSLQNWMRCTSQTPTLHTLIAIIPSSCLTPEGDKTLDMDPVAMLEHSKFTSRREKTHPSNRSIYHVYIAIPPVFKIPENTRHIHIHHFVVSSLWRVLEFRGNNVGGRWQEAETRGVASFRTTGNYEGLGQSYAWSYTQSMTDKYEDETDELLRWGAGEEKKNGWGNRILARGGSLFYIALLLLTLTLKYNSLHPASPFIKNSSKGSWMHSCMDKPHSCTYNSVKFIFLLHCLWVGLRTLGHSPHIPHDSICIYTSIVHDLSMNATPAESVQRIVGSVLLTQQVNVFQCQNAVHTGMLTPVLLRLLNPIHKASTSLYQLMLHPLKNVTSGLVYHSLWTTWVSLVWSSPFSMLNSARNCPNHQFQTKQSRGHLYVSLCHVFVSYHTLLYRKVVAAGLRSSCRGRHGICGNLRQTKVNKLKYLQEFCLAEWVEFCFCQPE</sequence>
<organism evidence="1 2">
    <name type="scientific">Puccinia sorghi</name>
    <dbReference type="NCBI Taxonomy" id="27349"/>
    <lineage>
        <taxon>Eukaryota</taxon>
        <taxon>Fungi</taxon>
        <taxon>Dikarya</taxon>
        <taxon>Basidiomycota</taxon>
        <taxon>Pucciniomycotina</taxon>
        <taxon>Pucciniomycetes</taxon>
        <taxon>Pucciniales</taxon>
        <taxon>Pucciniaceae</taxon>
        <taxon>Puccinia</taxon>
    </lineage>
</organism>
<proteinExistence type="predicted"/>